<feature type="region of interest" description="Disordered" evidence="1">
    <location>
        <begin position="2029"/>
        <end position="2058"/>
    </location>
</feature>
<dbReference type="SUPFAM" id="SSF56112">
    <property type="entry name" value="Protein kinase-like (PK-like)"/>
    <property type="match status" value="1"/>
</dbReference>
<name>A0ABQ9WYQ1_9EUKA</name>
<keyword evidence="2" id="KW-0812">Transmembrane</keyword>
<organism evidence="4 5">
    <name type="scientific">Blattamonas nauphoetae</name>
    <dbReference type="NCBI Taxonomy" id="2049346"/>
    <lineage>
        <taxon>Eukaryota</taxon>
        <taxon>Metamonada</taxon>
        <taxon>Preaxostyla</taxon>
        <taxon>Oxymonadida</taxon>
        <taxon>Blattamonas</taxon>
    </lineage>
</organism>
<sequence length="2193" mass="237180">MEKIHHFIPAPSISVNGSYDLPNGQKSGKDDENCKWVGTHCATLAFGVTHLKQKYQNGTHFPLQIHFLWNMTYSEKAVHVTNQDITVLGTTTYYPKTAEMLRSTLDVDQSVDEGSFVFTIDGTALFTVTNLNIHPIAQCGLFDLKDDADCLTLNDVAVICSDTEAYRHPLIKSTHSPVFIRNCIFNTTETSLGPAVLGVSLISFSSTEHALSVESSRFKSFSVSGPALIAITTEQPISFVSVVFEDVTQTVAEKARFVHVTSSSLGTAVTPSRWSSFSPTQPLLDFVGCDSSLASDHPFFESSLLFHLLPPTDKIVVGETATSEESEHPRCGSDRLRCSTLNSALSSAVSHSVQTSICIAAKVTLSSPLVISTTASFSSLSGNQEVTIHRTGSMSVSKDCDLTLASLSFLLEAGERNCSVLFVSEGSLTLDSCSFGSDSTTDLDSPLLTITGSLTIKSTEFTKIKTGNEKGLVWIELSNSDEASFTSSTLSDCSSSTAPLLSLTLPTTQPTNWDFDLSGLSFASDSSNETPDGTLIFVSGSSFATLIVPTRFPEVDAETDMNKFWGVDTSTSVESSLLVYLVEIGSVIDVDGQKGKDIVHCGHFGVACETMGKAIERGKVEESSKLIRIQSDTTMNERISPNSITLSILGDSLYQRISVSQDGQFEIADGKLNLASLSFSTSVASFTRSLMTLHTSGSLSIASCSFSSFSSTTSASILTATVRHSESITISESSFISCQSSDSSRSGVLDVTLAEGSTFTLTHTDNPFTSCSSPKATANLIFIEHPSLSASVITSSLRFEWDQTAESSTDFAGMEGDNQVHIPLFYYFSSFGTEVFISNDSCDVSICGFSAYPCASLFALHANIKDVTDKIITFRTSIDHSTDLTLSKDVTLSGNENQMTIKETSITKTPKGFFAISAKVSIEQLFVKVPSTFKHASLLHCQTGSLNVKNCTLREDGSSAIPSTLIVVDRGASFVASESFFESICSSNENAGIISAILTETAQLHLNSNTFKFCSCSGQANSVLLELANTTIVESDSFDYSMTDLVFESLPSNSATPPSIDVLVIGHNLARTITPPKWEGSFSRTKESSLWGTDAATQLNMSLLPYLVSLEESVEIDDDGTEFEKCGHFEMFCKSIELGMSRMKEASLSRMKVMTRITATASVEPKCELSVEGQSASSLLSFSSNGHFLNTPQDRSDFSLSFSSITIVVPPQSSQQSLFSSASEKLSFTSCSILGTSTDPITFSLIELTSGELVITSTVFKTITLHSSPLIKSSGSTTILESNFSSIERVEGLGCVLEADTSCLICVKNCRFTSCTSNNSHNWILLLGANTGTLLKENWEGTLSSDSLRSSVLLSSSPVSSLSDEIDIFNTHSLLYEFYPRVTPRIVVTMDEKNEDHPLCGSVELPCMSVDVSVGLTEVREVEVKGEAEIGNRLKMDGDFLTIEGHKKRGVVNMVGKGQIVNNEFDDPDTLLISFITVDVSLSTLEEGGIVVNENGETRFDSASISSSSTIRSALIKLTGGQAVILNLTLTDLSFSSTVLDLSSFDSVSLTDLSTSNCSIGVFVKASNGSHFSVKSSTFIGSSSLTVDNAETEEETNANICDWTGAFLDLTNTTTVLDRVEFSHLQSGAVWMDGGSLRVAGGIFNDNSVSNSSFPSARRNIHCSRGQLNVESLSGGDGGTDLSKSAWITVGEDCQFSSSIVDVQSPLFIPTLLPSESSVTTDSKTKLITVDISGTLLIPCDLSLEVFEWNDTSHSETGKTTEISTASDDVQKWNETAVVVVLNESSLSQSLSAIHEWRLRLIFGVGVRGVESLTLKLSRAAERKAQAAKAMKVLIPIVIVVFVALVLFFVVVCVLCRRRTSKKSEEKENLLSRQELDVVEMKVDVDGSLNMMIDQQSNNFPSDTLHHSRAGIGGFTGDVEKEGTKKVEEDEKEEIPTVQFLCEAMRCDGQFETCIVDIRQSLFNRIHKPAPNAAPLPRFQIAFDVVEGLKRMEKDAALRRFLFKLNPHRVLLGAEDQVFLKVEETAAVPPDKHPLHPPDASEPHQTPHRRVDGMSSYDNDNLQRWVAPELSEMEKSGEEKAAMTKEDLRAASVFSLGLVLFEMETGMVPFGEIDGISAQRQLGTGTRPNMTNVGAEMKELISECLDVDKTARPTLSSIQERLIEIGKKTEQLTSEEAISVLGHLKEQAEPAPA</sequence>
<evidence type="ECO:0000313" key="5">
    <source>
        <dbReference type="Proteomes" id="UP001281761"/>
    </source>
</evidence>
<feature type="transmembrane region" description="Helical" evidence="2">
    <location>
        <begin position="1833"/>
        <end position="1856"/>
    </location>
</feature>
<dbReference type="Proteomes" id="UP001281761">
    <property type="component" value="Unassembled WGS sequence"/>
</dbReference>
<dbReference type="InterPro" id="IPR050167">
    <property type="entry name" value="Ser_Thr_protein_kinase"/>
</dbReference>
<evidence type="ECO:0000256" key="1">
    <source>
        <dbReference type="SAM" id="MobiDB-lite"/>
    </source>
</evidence>
<dbReference type="PANTHER" id="PTHR23257">
    <property type="entry name" value="SERINE-THREONINE PROTEIN KINASE"/>
    <property type="match status" value="1"/>
</dbReference>
<reference evidence="4 5" key="1">
    <citation type="journal article" date="2022" name="bioRxiv">
        <title>Genomics of Preaxostyla Flagellates Illuminates Evolutionary Transitions and the Path Towards Mitochondrial Loss.</title>
        <authorList>
            <person name="Novak L.V.F."/>
            <person name="Treitli S.C."/>
            <person name="Pyrih J."/>
            <person name="Halakuc P."/>
            <person name="Pipaliya S.V."/>
            <person name="Vacek V."/>
            <person name="Brzon O."/>
            <person name="Soukal P."/>
            <person name="Eme L."/>
            <person name="Dacks J.B."/>
            <person name="Karnkowska A."/>
            <person name="Elias M."/>
            <person name="Hampl V."/>
        </authorList>
    </citation>
    <scope>NUCLEOTIDE SEQUENCE [LARGE SCALE GENOMIC DNA]</scope>
    <source>
        <strain evidence="4">NAU3</strain>
        <tissue evidence="4">Gut</tissue>
    </source>
</reference>
<feature type="compositionally biased region" description="Basic and acidic residues" evidence="1">
    <location>
        <begin position="2030"/>
        <end position="2042"/>
    </location>
</feature>
<dbReference type="InterPro" id="IPR011009">
    <property type="entry name" value="Kinase-like_dom_sf"/>
</dbReference>
<dbReference type="Gene3D" id="1.10.510.10">
    <property type="entry name" value="Transferase(Phosphotransferase) domain 1"/>
    <property type="match status" value="1"/>
</dbReference>
<feature type="domain" description="Protein kinase" evidence="3">
    <location>
        <begin position="1797"/>
        <end position="2162"/>
    </location>
</feature>
<proteinExistence type="predicted"/>
<keyword evidence="5" id="KW-1185">Reference proteome</keyword>
<dbReference type="Pfam" id="PF07714">
    <property type="entry name" value="PK_Tyr_Ser-Thr"/>
    <property type="match status" value="1"/>
</dbReference>
<evidence type="ECO:0000259" key="3">
    <source>
        <dbReference type="PROSITE" id="PS50011"/>
    </source>
</evidence>
<gene>
    <name evidence="4" type="ORF">BLNAU_20494</name>
</gene>
<comment type="caution">
    <text evidence="4">The sequence shown here is derived from an EMBL/GenBank/DDBJ whole genome shotgun (WGS) entry which is preliminary data.</text>
</comment>
<keyword evidence="2" id="KW-1133">Transmembrane helix</keyword>
<keyword evidence="2" id="KW-0472">Membrane</keyword>
<protein>
    <recommendedName>
        <fullName evidence="3">Protein kinase domain-containing protein</fullName>
    </recommendedName>
</protein>
<evidence type="ECO:0000313" key="4">
    <source>
        <dbReference type="EMBL" id="KAK2944587.1"/>
    </source>
</evidence>
<dbReference type="EMBL" id="JARBJD010000292">
    <property type="protein sequence ID" value="KAK2944587.1"/>
    <property type="molecule type" value="Genomic_DNA"/>
</dbReference>
<evidence type="ECO:0000256" key="2">
    <source>
        <dbReference type="SAM" id="Phobius"/>
    </source>
</evidence>
<accession>A0ABQ9WYQ1</accession>
<dbReference type="InterPro" id="IPR001245">
    <property type="entry name" value="Ser-Thr/Tyr_kinase_cat_dom"/>
</dbReference>
<dbReference type="PROSITE" id="PS50011">
    <property type="entry name" value="PROTEIN_KINASE_DOM"/>
    <property type="match status" value="1"/>
</dbReference>
<dbReference type="InterPro" id="IPR000719">
    <property type="entry name" value="Prot_kinase_dom"/>
</dbReference>